<dbReference type="InterPro" id="IPR036282">
    <property type="entry name" value="Glutathione-S-Trfase_C_sf"/>
</dbReference>
<dbReference type="OMA" id="CETKERC"/>
<sequence>RQPNPSCYFCGKDRMESVHWLLATAGVEFEEFCETKERCETLYQVPLVETDGMVWTQTRAVLSHLDAKSDLYGQDLRERVRTGKHTDGPLALPMMAVAAFKPPKEKEEPFPLVVKKAETQYWPIFENILKDHREDFLFGNKFSWADGQLLRMGASVLCSFPLLKAFKTWISNIPAIKKSLQPGSQRKPPPDSQMLKESRTFCNS</sequence>
<dbReference type="PROSITE" id="PS50405">
    <property type="entry name" value="GST_CTER"/>
    <property type="match status" value="1"/>
</dbReference>
<dbReference type="GO" id="GO:0004364">
    <property type="term" value="F:glutathione transferase activity"/>
    <property type="evidence" value="ECO:0007669"/>
    <property type="project" value="UniProtKB-EC"/>
</dbReference>
<feature type="domain" description="GST C-terminal" evidence="6">
    <location>
        <begin position="75"/>
        <end position="190"/>
    </location>
</feature>
<dbReference type="GeneTree" id="ENSGT00940000161750"/>
<name>H0XHH9_OTOGA</name>
<feature type="compositionally biased region" description="Basic and acidic residues" evidence="4">
    <location>
        <begin position="194"/>
        <end position="204"/>
    </location>
</feature>
<dbReference type="EC" id="2.5.1.18" evidence="2"/>
<protein>
    <recommendedName>
        <fullName evidence="2">glutathione transferase</fullName>
        <ecNumber evidence="2">2.5.1.18</ecNumber>
    </recommendedName>
</protein>
<dbReference type="InterPro" id="IPR003080">
    <property type="entry name" value="GST_alpha"/>
</dbReference>
<dbReference type="InterPro" id="IPR010987">
    <property type="entry name" value="Glutathione-S-Trfase_C-like"/>
</dbReference>
<dbReference type="HOGENOM" id="CLU_039475_4_0_1"/>
<dbReference type="EMBL" id="AAQR03056490">
    <property type="status" value="NOT_ANNOTATED_CDS"/>
    <property type="molecule type" value="Genomic_DNA"/>
</dbReference>
<comment type="similarity">
    <text evidence="1">Belongs to the GST superfamily. Alpha family.</text>
</comment>
<dbReference type="PANTHER" id="PTHR11571">
    <property type="entry name" value="GLUTATHIONE S-TRANSFERASE"/>
    <property type="match status" value="1"/>
</dbReference>
<dbReference type="PROSITE" id="PS50404">
    <property type="entry name" value="GST_NTER"/>
    <property type="match status" value="1"/>
</dbReference>
<organism evidence="7 8">
    <name type="scientific">Otolemur garnettii</name>
    <name type="common">Small-eared galago</name>
    <name type="synonym">Garnett's greater bushbaby</name>
    <dbReference type="NCBI Taxonomy" id="30611"/>
    <lineage>
        <taxon>Eukaryota</taxon>
        <taxon>Metazoa</taxon>
        <taxon>Chordata</taxon>
        <taxon>Craniata</taxon>
        <taxon>Vertebrata</taxon>
        <taxon>Euteleostomi</taxon>
        <taxon>Mammalia</taxon>
        <taxon>Eutheria</taxon>
        <taxon>Euarchontoglires</taxon>
        <taxon>Primates</taxon>
        <taxon>Strepsirrhini</taxon>
        <taxon>Lorisiformes</taxon>
        <taxon>Galagidae</taxon>
        <taxon>Otolemur</taxon>
    </lineage>
</organism>
<dbReference type="PANTHER" id="PTHR11571:SF101">
    <property type="entry name" value="GLUTATHIONE S-TRANSFERASE A4"/>
    <property type="match status" value="1"/>
</dbReference>
<accession>H0XHH9</accession>
<dbReference type="Pfam" id="PF14497">
    <property type="entry name" value="GST_C_3"/>
    <property type="match status" value="1"/>
</dbReference>
<dbReference type="GO" id="GO:0006805">
    <property type="term" value="P:xenobiotic metabolic process"/>
    <property type="evidence" value="ECO:0007669"/>
    <property type="project" value="TreeGrafter"/>
</dbReference>
<dbReference type="InterPro" id="IPR004045">
    <property type="entry name" value="Glutathione_S-Trfase_N"/>
</dbReference>
<reference evidence="7" key="2">
    <citation type="submission" date="2025-08" db="UniProtKB">
        <authorList>
            <consortium name="Ensembl"/>
        </authorList>
    </citation>
    <scope>IDENTIFICATION</scope>
</reference>
<dbReference type="InterPro" id="IPR036249">
    <property type="entry name" value="Thioredoxin-like_sf"/>
</dbReference>
<dbReference type="Pfam" id="PF02798">
    <property type="entry name" value="GST_N"/>
    <property type="match status" value="1"/>
</dbReference>
<keyword evidence="3" id="KW-0808">Transferase</keyword>
<reference evidence="7" key="3">
    <citation type="submission" date="2025-09" db="UniProtKB">
        <authorList>
            <consortium name="Ensembl"/>
        </authorList>
    </citation>
    <scope>IDENTIFICATION</scope>
</reference>
<dbReference type="Ensembl" id="ENSOGAT00000035131.1">
    <property type="protein sequence ID" value="ENSOGAP00000015569.1"/>
    <property type="gene ID" value="ENSOGAG00000029434.1"/>
</dbReference>
<evidence type="ECO:0000259" key="6">
    <source>
        <dbReference type="PROSITE" id="PS50405"/>
    </source>
</evidence>
<evidence type="ECO:0000313" key="8">
    <source>
        <dbReference type="Proteomes" id="UP000005225"/>
    </source>
</evidence>
<proteinExistence type="inferred from homology"/>
<dbReference type="AlphaFoldDB" id="H0XHH9"/>
<feature type="domain" description="GST N-terminal" evidence="5">
    <location>
        <begin position="2"/>
        <end position="73"/>
    </location>
</feature>
<dbReference type="STRING" id="30611.ENSOGAP00000015569"/>
<evidence type="ECO:0000256" key="3">
    <source>
        <dbReference type="ARBA" id="ARBA00022679"/>
    </source>
</evidence>
<dbReference type="Gene3D" id="3.40.30.10">
    <property type="entry name" value="Glutaredoxin"/>
    <property type="match status" value="1"/>
</dbReference>
<evidence type="ECO:0000256" key="1">
    <source>
        <dbReference type="ARBA" id="ARBA00011055"/>
    </source>
</evidence>
<dbReference type="InParanoid" id="H0XHH9"/>
<dbReference type="eggNOG" id="KOG1695">
    <property type="taxonomic scope" value="Eukaryota"/>
</dbReference>
<dbReference type="InterPro" id="IPR004046">
    <property type="entry name" value="GST_C"/>
</dbReference>
<dbReference type="PRINTS" id="PR01266">
    <property type="entry name" value="GSTRNSFRASEA"/>
</dbReference>
<dbReference type="SUPFAM" id="SSF52833">
    <property type="entry name" value="Thioredoxin-like"/>
    <property type="match status" value="1"/>
</dbReference>
<keyword evidence="8" id="KW-1185">Reference proteome</keyword>
<reference evidence="8" key="1">
    <citation type="submission" date="2011-03" db="EMBL/GenBank/DDBJ databases">
        <title>Version 3 of the genome sequence of Otolemur garnettii (Bushbaby).</title>
        <authorList>
            <consortium name="The Broad Institute Genome Sequencing Platform"/>
            <person name="Di Palma F."/>
            <person name="Johnson J."/>
            <person name="Lander E.S."/>
            <person name="Lindblad-Toh K."/>
            <person name="Jaffe D.B."/>
            <person name="Gnerre S."/>
            <person name="MacCallum I."/>
            <person name="Przybylski D."/>
            <person name="Ribeiro F.J."/>
            <person name="Burton J.N."/>
            <person name="Walker B.J."/>
            <person name="Sharpe T."/>
            <person name="Hall G."/>
        </authorList>
    </citation>
    <scope>NUCLEOTIDE SEQUENCE [LARGE SCALE GENOMIC DNA]</scope>
</reference>
<evidence type="ECO:0000313" key="7">
    <source>
        <dbReference type="Ensembl" id="ENSOGAP00000015569.1"/>
    </source>
</evidence>
<dbReference type="GO" id="GO:0006749">
    <property type="term" value="P:glutathione metabolic process"/>
    <property type="evidence" value="ECO:0007669"/>
    <property type="project" value="TreeGrafter"/>
</dbReference>
<feature type="region of interest" description="Disordered" evidence="4">
    <location>
        <begin position="179"/>
        <end position="204"/>
    </location>
</feature>
<dbReference type="InterPro" id="IPR050213">
    <property type="entry name" value="GST_superfamily"/>
</dbReference>
<dbReference type="Proteomes" id="UP000005225">
    <property type="component" value="Unassembled WGS sequence"/>
</dbReference>
<evidence type="ECO:0000256" key="2">
    <source>
        <dbReference type="ARBA" id="ARBA00012452"/>
    </source>
</evidence>
<evidence type="ECO:0000259" key="5">
    <source>
        <dbReference type="PROSITE" id="PS50404"/>
    </source>
</evidence>
<dbReference type="Gene3D" id="1.20.1050.10">
    <property type="match status" value="1"/>
</dbReference>
<dbReference type="SUPFAM" id="SSF47616">
    <property type="entry name" value="GST C-terminal domain-like"/>
    <property type="match status" value="1"/>
</dbReference>
<evidence type="ECO:0000256" key="4">
    <source>
        <dbReference type="SAM" id="MobiDB-lite"/>
    </source>
</evidence>